<dbReference type="PANTHER" id="PTHR43586:SF8">
    <property type="entry name" value="CYSTEINE DESULFURASE 1, CHLOROPLASTIC"/>
    <property type="match status" value="1"/>
</dbReference>
<accession>A0A0R2KTA4</accession>
<dbReference type="RefSeq" id="WP_056985027.1">
    <property type="nucleotide sequence ID" value="NZ_JQBQ01000004.1"/>
</dbReference>
<dbReference type="Proteomes" id="UP000051529">
    <property type="component" value="Unassembled WGS sequence"/>
</dbReference>
<dbReference type="InterPro" id="IPR000192">
    <property type="entry name" value="Aminotrans_V_dom"/>
</dbReference>
<dbReference type="AlphaFoldDB" id="A0A0R2KTA4"/>
<dbReference type="EC" id="2.8.1.7" evidence="3"/>
<proteinExistence type="inferred from homology"/>
<feature type="domain" description="Aminotransferase class V" evidence="7">
    <location>
        <begin position="27"/>
        <end position="395"/>
    </location>
</feature>
<dbReference type="GO" id="GO:0030170">
    <property type="term" value="F:pyridoxal phosphate binding"/>
    <property type="evidence" value="ECO:0007669"/>
    <property type="project" value="InterPro"/>
</dbReference>
<dbReference type="NCBIfam" id="TIGR01979">
    <property type="entry name" value="sufS"/>
    <property type="match status" value="1"/>
</dbReference>
<comment type="caution">
    <text evidence="8">The sequence shown here is derived from an EMBL/GenBank/DDBJ whole genome shotgun (WGS) entry which is preliminary data.</text>
</comment>
<comment type="cofactor">
    <cofactor evidence="1">
        <name>pyridoxal 5'-phosphate</name>
        <dbReference type="ChEBI" id="CHEBI:597326"/>
    </cofactor>
</comment>
<name>A0A0R2KTA4_LACAM</name>
<gene>
    <name evidence="8" type="ORF">IV44_GL001161</name>
</gene>
<comment type="similarity">
    <text evidence="2">Belongs to the class-V pyridoxal-phosphate-dependent aminotransferase family. Csd subfamily.</text>
</comment>
<dbReference type="PATRIC" id="fig|695563.3.peg.1213"/>
<dbReference type="PIRSF" id="PIRSF005572">
    <property type="entry name" value="NifS"/>
    <property type="match status" value="1"/>
</dbReference>
<dbReference type="InterPro" id="IPR015422">
    <property type="entry name" value="PyrdxlP-dep_Trfase_small"/>
</dbReference>
<comment type="catalytic activity">
    <reaction evidence="6">
        <text>(sulfur carrier)-H + L-cysteine = (sulfur carrier)-SH + L-alanine</text>
        <dbReference type="Rhea" id="RHEA:43892"/>
        <dbReference type="Rhea" id="RHEA-COMP:14737"/>
        <dbReference type="Rhea" id="RHEA-COMP:14739"/>
        <dbReference type="ChEBI" id="CHEBI:29917"/>
        <dbReference type="ChEBI" id="CHEBI:35235"/>
        <dbReference type="ChEBI" id="CHEBI:57972"/>
        <dbReference type="ChEBI" id="CHEBI:64428"/>
        <dbReference type="EC" id="2.8.1.7"/>
    </reaction>
</comment>
<sequence>MDKEAITKIRNDFPILKQKINGNRLAYLDNAATMQMPVPILHKINSFYQTSYANVHRSVDTLGFNATKQYEEARGKVASFINAADTNEIIFTSGCTDSLNLVAATYGEQNIHEQDEIVLTIMEHHSNLLPWQQLAKRKGAILKYIDLTESQTLDLDDVKKKITAKTKIVAIAHASNILGMMNPIEEVIKIAHQVGAVVVVDGAQAVSHFPVDVQKMDADFYAFSGHKMLAPTGIGVLYGKKQLLDQMTPYRFGGEMIGNVTKYNATWADLPQKFEAGTPNIVGAIGLGYAIDYLHEIGMNRIQTYENELSKYLMQKIEKLDFVAIYGPKENHTGVFSFNLKNIHPHDVVTALDMQGIEVRAGHHCAQPLMHRLGVESTVRASLSFYNNEEDIDQLIAGISETEEFFNGTK</sequence>
<protein>
    <recommendedName>
        <fullName evidence="3">cysteine desulfurase</fullName>
        <ecNumber evidence="3">2.8.1.7</ecNumber>
    </recommendedName>
</protein>
<evidence type="ECO:0000313" key="8">
    <source>
        <dbReference type="EMBL" id="KRN92763.1"/>
    </source>
</evidence>
<dbReference type="EMBL" id="JQBQ01000004">
    <property type="protein sequence ID" value="KRN92763.1"/>
    <property type="molecule type" value="Genomic_DNA"/>
</dbReference>
<organism evidence="8 9">
    <name type="scientific">Lactobacillus amylovorus subsp. animalium DSM 16698</name>
    <dbReference type="NCBI Taxonomy" id="695563"/>
    <lineage>
        <taxon>Bacteria</taxon>
        <taxon>Bacillati</taxon>
        <taxon>Bacillota</taxon>
        <taxon>Bacilli</taxon>
        <taxon>Lactobacillales</taxon>
        <taxon>Lactobacillaceae</taxon>
        <taxon>Lactobacillus</taxon>
        <taxon>Lactobacillus amylovorus subsp. animalium</taxon>
    </lineage>
</organism>
<evidence type="ECO:0000259" key="7">
    <source>
        <dbReference type="Pfam" id="PF00266"/>
    </source>
</evidence>
<dbReference type="InterPro" id="IPR016454">
    <property type="entry name" value="Cysteine_dSase"/>
</dbReference>
<reference evidence="8 9" key="1">
    <citation type="journal article" date="2015" name="Genome Announc.">
        <title>Expanding the biotechnology potential of lactobacilli through comparative genomics of 213 strains and associated genera.</title>
        <authorList>
            <person name="Sun Z."/>
            <person name="Harris H.M."/>
            <person name="McCann A."/>
            <person name="Guo C."/>
            <person name="Argimon S."/>
            <person name="Zhang W."/>
            <person name="Yang X."/>
            <person name="Jeffery I.B."/>
            <person name="Cooney J.C."/>
            <person name="Kagawa T.F."/>
            <person name="Liu W."/>
            <person name="Song Y."/>
            <person name="Salvetti E."/>
            <person name="Wrobel A."/>
            <person name="Rasinkangas P."/>
            <person name="Parkhill J."/>
            <person name="Rea M.C."/>
            <person name="O'Sullivan O."/>
            <person name="Ritari J."/>
            <person name="Douillard F.P."/>
            <person name="Paul Ross R."/>
            <person name="Yang R."/>
            <person name="Briner A.E."/>
            <person name="Felis G.E."/>
            <person name="de Vos W.M."/>
            <person name="Barrangou R."/>
            <person name="Klaenhammer T.R."/>
            <person name="Caufield P.W."/>
            <person name="Cui Y."/>
            <person name="Zhang H."/>
            <person name="O'Toole P.W."/>
        </authorList>
    </citation>
    <scope>NUCLEOTIDE SEQUENCE [LARGE SCALE GENOMIC DNA]</scope>
    <source>
        <strain evidence="8 9">DSM 16698</strain>
    </source>
</reference>
<dbReference type="GO" id="GO:0006534">
    <property type="term" value="P:cysteine metabolic process"/>
    <property type="evidence" value="ECO:0007669"/>
    <property type="project" value="InterPro"/>
</dbReference>
<dbReference type="Pfam" id="PF00266">
    <property type="entry name" value="Aminotran_5"/>
    <property type="match status" value="1"/>
</dbReference>
<dbReference type="InterPro" id="IPR015421">
    <property type="entry name" value="PyrdxlP-dep_Trfase_major"/>
</dbReference>
<dbReference type="PANTHER" id="PTHR43586">
    <property type="entry name" value="CYSTEINE DESULFURASE"/>
    <property type="match status" value="1"/>
</dbReference>
<keyword evidence="5" id="KW-0663">Pyridoxal phosphate</keyword>
<dbReference type="CDD" id="cd06453">
    <property type="entry name" value="SufS_like"/>
    <property type="match status" value="1"/>
</dbReference>
<dbReference type="Gene3D" id="3.40.640.10">
    <property type="entry name" value="Type I PLP-dependent aspartate aminotransferase-like (Major domain)"/>
    <property type="match status" value="1"/>
</dbReference>
<evidence type="ECO:0000313" key="9">
    <source>
        <dbReference type="Proteomes" id="UP000051529"/>
    </source>
</evidence>
<evidence type="ECO:0000256" key="6">
    <source>
        <dbReference type="ARBA" id="ARBA00050776"/>
    </source>
</evidence>
<evidence type="ECO:0000256" key="2">
    <source>
        <dbReference type="ARBA" id="ARBA00010447"/>
    </source>
</evidence>
<dbReference type="InterPro" id="IPR015424">
    <property type="entry name" value="PyrdxlP-dep_Trfase"/>
</dbReference>
<evidence type="ECO:0000256" key="3">
    <source>
        <dbReference type="ARBA" id="ARBA00012239"/>
    </source>
</evidence>
<dbReference type="Gene3D" id="3.90.1150.10">
    <property type="entry name" value="Aspartate Aminotransferase, domain 1"/>
    <property type="match status" value="1"/>
</dbReference>
<dbReference type="InterPro" id="IPR010970">
    <property type="entry name" value="Cys_dSase_SufS"/>
</dbReference>
<evidence type="ECO:0000256" key="1">
    <source>
        <dbReference type="ARBA" id="ARBA00001933"/>
    </source>
</evidence>
<keyword evidence="4" id="KW-0808">Transferase</keyword>
<dbReference type="SUPFAM" id="SSF53383">
    <property type="entry name" value="PLP-dependent transferases"/>
    <property type="match status" value="1"/>
</dbReference>
<evidence type="ECO:0000256" key="5">
    <source>
        <dbReference type="ARBA" id="ARBA00022898"/>
    </source>
</evidence>
<evidence type="ECO:0000256" key="4">
    <source>
        <dbReference type="ARBA" id="ARBA00022679"/>
    </source>
</evidence>
<dbReference type="GO" id="GO:0031071">
    <property type="term" value="F:cysteine desulfurase activity"/>
    <property type="evidence" value="ECO:0007669"/>
    <property type="project" value="UniProtKB-EC"/>
</dbReference>